<accession>A0ABU6R5U6</accession>
<dbReference type="EMBL" id="JASCZI010030232">
    <property type="protein sequence ID" value="MED6119264.1"/>
    <property type="molecule type" value="Genomic_DNA"/>
</dbReference>
<gene>
    <name evidence="2" type="ORF">PIB30_010189</name>
</gene>
<evidence type="ECO:0000313" key="3">
    <source>
        <dbReference type="Proteomes" id="UP001341840"/>
    </source>
</evidence>
<keyword evidence="3" id="KW-1185">Reference proteome</keyword>
<evidence type="ECO:0000313" key="2">
    <source>
        <dbReference type="EMBL" id="MED6119264.1"/>
    </source>
</evidence>
<comment type="caution">
    <text evidence="2">The sequence shown here is derived from an EMBL/GenBank/DDBJ whole genome shotgun (WGS) entry which is preliminary data.</text>
</comment>
<reference evidence="2 3" key="1">
    <citation type="journal article" date="2023" name="Plants (Basel)">
        <title>Bridging the Gap: Combining Genomics and Transcriptomics Approaches to Understand Stylosanthes scabra, an Orphan Legume from the Brazilian Caatinga.</title>
        <authorList>
            <person name="Ferreira-Neto J.R.C."/>
            <person name="da Silva M.D."/>
            <person name="Binneck E."/>
            <person name="de Melo N.F."/>
            <person name="da Silva R.H."/>
            <person name="de Melo A.L.T.M."/>
            <person name="Pandolfi V."/>
            <person name="Bustamante F.O."/>
            <person name="Brasileiro-Vidal A.C."/>
            <person name="Benko-Iseppon A.M."/>
        </authorList>
    </citation>
    <scope>NUCLEOTIDE SEQUENCE [LARGE SCALE GENOMIC DNA]</scope>
    <source>
        <tissue evidence="2">Leaves</tissue>
    </source>
</reference>
<sequence length="124" mass="13030">MLDQACVHGPGGFFTRSLRSSGFGGSSTSATSTLAGPTEVDLRDQVCNLTQSYQNQADSAQLRLGNLKAGPNLEFGSCTNMFDDRMVALRESKTLLETDDGKSPELGIRSVSNLGPLCEAGPAS</sequence>
<proteinExistence type="predicted"/>
<evidence type="ECO:0000256" key="1">
    <source>
        <dbReference type="SAM" id="MobiDB-lite"/>
    </source>
</evidence>
<feature type="region of interest" description="Disordered" evidence="1">
    <location>
        <begin position="97"/>
        <end position="124"/>
    </location>
</feature>
<organism evidence="2 3">
    <name type="scientific">Stylosanthes scabra</name>
    <dbReference type="NCBI Taxonomy" id="79078"/>
    <lineage>
        <taxon>Eukaryota</taxon>
        <taxon>Viridiplantae</taxon>
        <taxon>Streptophyta</taxon>
        <taxon>Embryophyta</taxon>
        <taxon>Tracheophyta</taxon>
        <taxon>Spermatophyta</taxon>
        <taxon>Magnoliopsida</taxon>
        <taxon>eudicotyledons</taxon>
        <taxon>Gunneridae</taxon>
        <taxon>Pentapetalae</taxon>
        <taxon>rosids</taxon>
        <taxon>fabids</taxon>
        <taxon>Fabales</taxon>
        <taxon>Fabaceae</taxon>
        <taxon>Papilionoideae</taxon>
        <taxon>50 kb inversion clade</taxon>
        <taxon>dalbergioids sensu lato</taxon>
        <taxon>Dalbergieae</taxon>
        <taxon>Pterocarpus clade</taxon>
        <taxon>Stylosanthes</taxon>
    </lineage>
</organism>
<protein>
    <submittedName>
        <fullName evidence="2">Uncharacterized protein</fullName>
    </submittedName>
</protein>
<dbReference type="Proteomes" id="UP001341840">
    <property type="component" value="Unassembled WGS sequence"/>
</dbReference>
<name>A0ABU6R5U6_9FABA</name>